<feature type="region of interest" description="Disordered" evidence="2">
    <location>
        <begin position="560"/>
        <end position="584"/>
    </location>
</feature>
<reference evidence="4" key="1">
    <citation type="submission" date="2023-06" db="EMBL/GenBank/DDBJ databases">
        <title>Draft genome of Marssonina rosae.</title>
        <authorList>
            <person name="Cheng Q."/>
        </authorList>
    </citation>
    <scope>NUCLEOTIDE SEQUENCE</scope>
    <source>
        <strain evidence="4">R4</strain>
    </source>
</reference>
<feature type="region of interest" description="Disordered" evidence="2">
    <location>
        <begin position="322"/>
        <end position="386"/>
    </location>
</feature>
<feature type="region of interest" description="Disordered" evidence="2">
    <location>
        <begin position="1"/>
        <end position="215"/>
    </location>
</feature>
<dbReference type="InterPro" id="IPR036864">
    <property type="entry name" value="Zn2-C6_fun-type_DNA-bd_sf"/>
</dbReference>
<dbReference type="InterPro" id="IPR053181">
    <property type="entry name" value="EcdB-like_regulator"/>
</dbReference>
<feature type="domain" description="Zn(2)-C6 fungal-type" evidence="3">
    <location>
        <begin position="221"/>
        <end position="251"/>
    </location>
</feature>
<feature type="compositionally biased region" description="Low complexity" evidence="2">
    <location>
        <begin position="649"/>
        <end position="664"/>
    </location>
</feature>
<dbReference type="PROSITE" id="PS50048">
    <property type="entry name" value="ZN2_CY6_FUNGAL_2"/>
    <property type="match status" value="1"/>
</dbReference>
<protein>
    <recommendedName>
        <fullName evidence="3">Zn(2)-C6 fungal-type domain-containing protein</fullName>
    </recommendedName>
</protein>
<dbReference type="CDD" id="cd00067">
    <property type="entry name" value="GAL4"/>
    <property type="match status" value="1"/>
</dbReference>
<feature type="region of interest" description="Disordered" evidence="2">
    <location>
        <begin position="231"/>
        <end position="263"/>
    </location>
</feature>
<accession>A0AAD9SWK4</accession>
<proteinExistence type="predicted"/>
<organism evidence="4 5">
    <name type="scientific">Diplocarpon rosae</name>
    <dbReference type="NCBI Taxonomy" id="946125"/>
    <lineage>
        <taxon>Eukaryota</taxon>
        <taxon>Fungi</taxon>
        <taxon>Dikarya</taxon>
        <taxon>Ascomycota</taxon>
        <taxon>Pezizomycotina</taxon>
        <taxon>Leotiomycetes</taxon>
        <taxon>Helotiales</taxon>
        <taxon>Drepanopezizaceae</taxon>
        <taxon>Diplocarpon</taxon>
    </lineage>
</organism>
<keyword evidence="5" id="KW-1185">Reference proteome</keyword>
<dbReference type="Gene3D" id="4.10.240.10">
    <property type="entry name" value="Zn(2)-C6 fungal-type DNA-binding domain"/>
    <property type="match status" value="1"/>
</dbReference>
<feature type="compositionally biased region" description="Low complexity" evidence="2">
    <location>
        <begin position="156"/>
        <end position="171"/>
    </location>
</feature>
<evidence type="ECO:0000256" key="2">
    <source>
        <dbReference type="SAM" id="MobiDB-lite"/>
    </source>
</evidence>
<evidence type="ECO:0000313" key="4">
    <source>
        <dbReference type="EMBL" id="KAK2625086.1"/>
    </source>
</evidence>
<dbReference type="PANTHER" id="PTHR47785:SF4">
    <property type="entry name" value="ZN(II)2CYS6 TRANSCRIPTION FACTOR (EUROFUNG)"/>
    <property type="match status" value="1"/>
</dbReference>
<dbReference type="PROSITE" id="PS00463">
    <property type="entry name" value="ZN2_CY6_FUNGAL_1"/>
    <property type="match status" value="1"/>
</dbReference>
<feature type="compositionally biased region" description="Polar residues" evidence="2">
    <location>
        <begin position="340"/>
        <end position="350"/>
    </location>
</feature>
<feature type="compositionally biased region" description="Basic and acidic residues" evidence="2">
    <location>
        <begin position="56"/>
        <end position="65"/>
    </location>
</feature>
<evidence type="ECO:0000256" key="1">
    <source>
        <dbReference type="ARBA" id="ARBA00023242"/>
    </source>
</evidence>
<gene>
    <name evidence="4" type="ORF">QTJ16_005455</name>
</gene>
<dbReference type="PANTHER" id="PTHR47785">
    <property type="entry name" value="ZN(II)2CYS6 TRANSCRIPTION FACTOR (EUROFUNG)-RELATED-RELATED"/>
    <property type="match status" value="1"/>
</dbReference>
<dbReference type="GO" id="GO:0000981">
    <property type="term" value="F:DNA-binding transcription factor activity, RNA polymerase II-specific"/>
    <property type="evidence" value="ECO:0007669"/>
    <property type="project" value="InterPro"/>
</dbReference>
<dbReference type="SMART" id="SM00066">
    <property type="entry name" value="GAL4"/>
    <property type="match status" value="1"/>
</dbReference>
<evidence type="ECO:0000313" key="5">
    <source>
        <dbReference type="Proteomes" id="UP001285354"/>
    </source>
</evidence>
<dbReference type="Pfam" id="PF00172">
    <property type="entry name" value="Zn_clus"/>
    <property type="match status" value="1"/>
</dbReference>
<sequence length="1093" mass="121515">MDVPPEKRPRLSGPNHTQWHNPPETSRQLPPPPPSGPPLQLHQTPFSRPPDTLPLDLRRPPEHQHQQQQPPPPPLYDHQDLRRPSSGPSHGYPNGPPPPPTYAGQRDPMVKRDSSDEPPQQYRPPSTGLDHNVMPSPHAEGPGRPYHPPFDPTRNQQYPPYQPVQSPMSVPEPFLNPYSAPGHPPPPGPPREAQYPTVSYPSAPRQDSNHVRKKAQRAAQACDSCRTLKAKCDEGRPSCSTCREKGSECHYRDPPPKQQDKGTSDILEMLHLLKRDNEDGLSRLESTIKRLEQRVNMMPVHQSYDYRVEYKPEPEERKIRLAPTVMSQPPAPFDRRPNESPYSSTPSQSMALDRLINNADDTSEDEDTGNPGPAKPSTIPVNHTTGNAELLNVPAIEELCKDAMSKIKHAKYPILQEEKRGLLSLYGRGEGYEQSVGNEKDPVPEYTDGALGDAHSDVSSPACDEWGQLGGLTPPQQPDLVRGNVGSDGMPDLSRETVERLVRSYLENMNNMHPILIPARLRTMVEQFLRSIPEGLGRPKHVINLVGGHTSHPGPGFVASYKTPESPGNKRKRSPVSVEHVPELPPRLDFKPGHPFRTISSAILLLVMALGEICMYKDKIPDVTLAGRDWDHAYISSPTTRHGHPPSPMQSSPSMTSSMGRTSPHPYDGDRRRPRSRRTSVDGHYHLRGVSAKARNIDLIPGLAYHALATDVIGNQLGGNSLQHVHANLLAGLYHGQLARVMESHGHIAAASRALQVILRPKLARLAKTKQDNGIVYHKDNPLVIAFWTCLQLESDLLAELPCPHSGILTYEEDMPLPNATAMVEEDKFDRRAMQSYNAQLVLRKHLNGLHNMFYKPETELAPHLAASSHPLKYLTIEASIEGLKDYMRVFQYFQWDMDKGEPADDILDARLRAKYYGAVVITYRPFVLQVLRHGSGTSNRLTGEYLPAIEAPVIDKNAKGVEDIEPKTLEYAEEGIKALIHSTRAFYGLGDLGQQRLIVTNVWGTAHAQWGNVMTLQAAYVNHILRPILLRNISEDGLRIISEKTMAFLALNSTSTSALNSDLKLLRAVCNKTGIGATYGPYAPHSSFSFSS</sequence>
<feature type="region of interest" description="Disordered" evidence="2">
    <location>
        <begin position="636"/>
        <end position="685"/>
    </location>
</feature>
<dbReference type="SUPFAM" id="SSF57701">
    <property type="entry name" value="Zn2/Cys6 DNA-binding domain"/>
    <property type="match status" value="1"/>
</dbReference>
<dbReference type="Proteomes" id="UP001285354">
    <property type="component" value="Unassembled WGS sequence"/>
</dbReference>
<dbReference type="InterPro" id="IPR001138">
    <property type="entry name" value="Zn2Cys6_DnaBD"/>
</dbReference>
<evidence type="ECO:0000259" key="3">
    <source>
        <dbReference type="PROSITE" id="PS50048"/>
    </source>
</evidence>
<keyword evidence="1" id="KW-0539">Nucleus</keyword>
<dbReference type="EMBL" id="JAUBYV010000008">
    <property type="protein sequence ID" value="KAK2625086.1"/>
    <property type="molecule type" value="Genomic_DNA"/>
</dbReference>
<name>A0AAD9SWK4_9HELO</name>
<feature type="compositionally biased region" description="Low complexity" evidence="2">
    <location>
        <begin position="84"/>
        <end position="93"/>
    </location>
</feature>
<dbReference type="GO" id="GO:0008270">
    <property type="term" value="F:zinc ion binding"/>
    <property type="evidence" value="ECO:0007669"/>
    <property type="project" value="InterPro"/>
</dbReference>
<dbReference type="AlphaFoldDB" id="A0AAD9SWK4"/>
<comment type="caution">
    <text evidence="4">The sequence shown here is derived from an EMBL/GenBank/DDBJ whole genome shotgun (WGS) entry which is preliminary data.</text>
</comment>